<dbReference type="SUPFAM" id="SSF55781">
    <property type="entry name" value="GAF domain-like"/>
    <property type="match status" value="1"/>
</dbReference>
<feature type="domain" description="Heat-inducible transcription repressor HrcA C-terminal" evidence="7">
    <location>
        <begin position="130"/>
        <end position="347"/>
    </location>
</feature>
<dbReference type="EMBL" id="CP128400">
    <property type="protein sequence ID" value="WJW68106.1"/>
    <property type="molecule type" value="Genomic_DNA"/>
</dbReference>
<comment type="function">
    <text evidence="5">Negative regulator of class I heat shock genes (grpE-dnaK-dnaJ and groELS operons). Prevents heat-shock induction of these operons.</text>
</comment>
<gene>
    <name evidence="5 8" type="primary">hrcA</name>
    <name evidence="8" type="ORF">HXX08_20130</name>
    <name evidence="9" type="ORF">OZ401_003709</name>
</gene>
<dbReference type="Gene3D" id="1.10.10.10">
    <property type="entry name" value="Winged helix-like DNA-binding domain superfamily/Winged helix DNA-binding domain"/>
    <property type="match status" value="1"/>
</dbReference>
<dbReference type="PANTHER" id="PTHR34824">
    <property type="entry name" value="HEAT-INDUCIBLE TRANSCRIPTION REPRESSOR HRCA"/>
    <property type="match status" value="1"/>
</dbReference>
<dbReference type="Pfam" id="PF01628">
    <property type="entry name" value="HrcA"/>
    <property type="match status" value="1"/>
</dbReference>
<comment type="similarity">
    <text evidence="5">Belongs to the HrcA family.</text>
</comment>
<dbReference type="InterPro" id="IPR021153">
    <property type="entry name" value="HrcA_C"/>
</dbReference>
<keyword evidence="11" id="KW-1185">Reference proteome</keyword>
<dbReference type="RefSeq" id="WP_341470010.1">
    <property type="nucleotide sequence ID" value="NZ_CP128400.1"/>
</dbReference>
<evidence type="ECO:0000256" key="3">
    <source>
        <dbReference type="ARBA" id="ARBA00023016"/>
    </source>
</evidence>
<dbReference type="HAMAP" id="MF_00081">
    <property type="entry name" value="HrcA"/>
    <property type="match status" value="1"/>
</dbReference>
<keyword evidence="3 5" id="KW-0346">Stress response</keyword>
<accession>A0A8T7M7S2</accession>
<reference evidence="8 10" key="1">
    <citation type="submission" date="2020-06" db="EMBL/GenBank/DDBJ databases">
        <title>Anoxygenic phototrophic Chloroflexota member uses a Type I reaction center.</title>
        <authorList>
            <person name="Tsuji J.M."/>
            <person name="Shaw N.A."/>
            <person name="Nagashima S."/>
            <person name="Venkiteswaran J."/>
            <person name="Schiff S.L."/>
            <person name="Hanada S."/>
            <person name="Tank M."/>
            <person name="Neufeld J.D."/>
        </authorList>
    </citation>
    <scope>NUCLEOTIDE SEQUENCE [LARGE SCALE GENOMIC DNA]</scope>
    <source>
        <strain evidence="8">L227-S17</strain>
    </source>
</reference>
<reference evidence="9" key="2">
    <citation type="journal article" date="2024" name="Nature">
        <title>Anoxygenic phototroph of the Chloroflexota uses a type I reaction centre.</title>
        <authorList>
            <person name="Tsuji J.M."/>
            <person name="Shaw N.A."/>
            <person name="Nagashima S."/>
            <person name="Venkiteswaran J.J."/>
            <person name="Schiff S.L."/>
            <person name="Watanabe T."/>
            <person name="Fukui M."/>
            <person name="Hanada S."/>
            <person name="Tank M."/>
            <person name="Neufeld J.D."/>
        </authorList>
    </citation>
    <scope>NUCLEOTIDE SEQUENCE</scope>
    <source>
        <strain evidence="9">L227-S17</strain>
    </source>
</reference>
<dbReference type="Proteomes" id="UP001431572">
    <property type="component" value="Chromosome 2"/>
</dbReference>
<keyword evidence="1 5" id="KW-0678">Repressor</keyword>
<feature type="region of interest" description="Disordered" evidence="6">
    <location>
        <begin position="1"/>
        <end position="28"/>
    </location>
</feature>
<dbReference type="InterPro" id="IPR002571">
    <property type="entry name" value="HrcA"/>
</dbReference>
<evidence type="ECO:0000256" key="2">
    <source>
        <dbReference type="ARBA" id="ARBA00023015"/>
    </source>
</evidence>
<evidence type="ECO:0000313" key="9">
    <source>
        <dbReference type="EMBL" id="WJW68106.1"/>
    </source>
</evidence>
<dbReference type="Gene3D" id="3.30.450.40">
    <property type="match status" value="1"/>
</dbReference>
<evidence type="ECO:0000256" key="5">
    <source>
        <dbReference type="HAMAP-Rule" id="MF_00081"/>
    </source>
</evidence>
<sequence>MKRQERKTGGIEKESKVNMEEPQESMTERRKELLRTIINEYVNNYLPVSSEMIVNKYKLPISPATVRNEMAELEREGYITHPHTSAGRIPSDKGYRYYVEHLMERQGGLSLPEQHNIQHQFYQVQLELNEWIRLAAGVVARTSQNVGVVSSPYVFDGRLKRLEVIGVQERLALVVAVTQDGSIKEQMLSLEDPITQEELSIISNRLNATLCNQNRTQIEIKVRDWAEELDKIVATRLVEMLRSLEQYRDVQLYREGLANILNQPEFNNISTMRQVMQTIETGNALPTLIPEILQNYEGGVQVVIGGENRFDDMRLLSVVLARYGIDGQVVGVVGLVGSTRMEYNRSISTVQYIAHLMTNLLTERSGNNFIGPT</sequence>
<dbReference type="AlphaFoldDB" id="A0A8T7M7S2"/>
<keyword evidence="4 5" id="KW-0804">Transcription</keyword>
<dbReference type="GO" id="GO:0045892">
    <property type="term" value="P:negative regulation of DNA-templated transcription"/>
    <property type="evidence" value="ECO:0007669"/>
    <property type="project" value="UniProtKB-UniRule"/>
</dbReference>
<dbReference type="SUPFAM" id="SSF46785">
    <property type="entry name" value="Winged helix' DNA-binding domain"/>
    <property type="match status" value="1"/>
</dbReference>
<dbReference type="NCBIfam" id="TIGR00331">
    <property type="entry name" value="hrcA"/>
    <property type="match status" value="1"/>
</dbReference>
<dbReference type="GO" id="GO:0003677">
    <property type="term" value="F:DNA binding"/>
    <property type="evidence" value="ECO:0007669"/>
    <property type="project" value="InterPro"/>
</dbReference>
<dbReference type="InterPro" id="IPR029016">
    <property type="entry name" value="GAF-like_dom_sf"/>
</dbReference>
<proteinExistence type="inferred from homology"/>
<evidence type="ECO:0000313" key="11">
    <source>
        <dbReference type="Proteomes" id="UP001431572"/>
    </source>
</evidence>
<evidence type="ECO:0000256" key="4">
    <source>
        <dbReference type="ARBA" id="ARBA00023163"/>
    </source>
</evidence>
<name>A0A8T7M7S2_9CHLR</name>
<dbReference type="InterPro" id="IPR036388">
    <property type="entry name" value="WH-like_DNA-bd_sf"/>
</dbReference>
<protein>
    <recommendedName>
        <fullName evidence="5">Heat-inducible transcription repressor HrcA</fullName>
    </recommendedName>
</protein>
<organism evidence="8 10">
    <name type="scientific">Candidatus Chlorohelix allophototropha</name>
    <dbReference type="NCBI Taxonomy" id="3003348"/>
    <lineage>
        <taxon>Bacteria</taxon>
        <taxon>Bacillati</taxon>
        <taxon>Chloroflexota</taxon>
        <taxon>Chloroflexia</taxon>
        <taxon>Candidatus Chloroheliales</taxon>
        <taxon>Candidatus Chloroheliaceae</taxon>
        <taxon>Candidatus Chlorohelix</taxon>
    </lineage>
</organism>
<evidence type="ECO:0000256" key="6">
    <source>
        <dbReference type="SAM" id="MobiDB-lite"/>
    </source>
</evidence>
<dbReference type="PANTHER" id="PTHR34824:SF1">
    <property type="entry name" value="HEAT-INDUCIBLE TRANSCRIPTION REPRESSOR HRCA"/>
    <property type="match status" value="1"/>
</dbReference>
<evidence type="ECO:0000313" key="8">
    <source>
        <dbReference type="EMBL" id="NWJ48169.1"/>
    </source>
</evidence>
<evidence type="ECO:0000259" key="7">
    <source>
        <dbReference type="Pfam" id="PF01628"/>
    </source>
</evidence>
<evidence type="ECO:0000313" key="10">
    <source>
        <dbReference type="Proteomes" id="UP000521676"/>
    </source>
</evidence>
<dbReference type="PIRSF" id="PIRSF005485">
    <property type="entry name" value="HrcA"/>
    <property type="match status" value="1"/>
</dbReference>
<keyword evidence="2 5" id="KW-0805">Transcription regulation</keyword>
<feature type="compositionally biased region" description="Basic and acidic residues" evidence="6">
    <location>
        <begin position="1"/>
        <end position="19"/>
    </location>
</feature>
<evidence type="ECO:0000256" key="1">
    <source>
        <dbReference type="ARBA" id="ARBA00022491"/>
    </source>
</evidence>
<dbReference type="EMBL" id="JACATZ010000003">
    <property type="protein sequence ID" value="NWJ48169.1"/>
    <property type="molecule type" value="Genomic_DNA"/>
</dbReference>
<dbReference type="InterPro" id="IPR036390">
    <property type="entry name" value="WH_DNA-bd_sf"/>
</dbReference>
<dbReference type="Proteomes" id="UP000521676">
    <property type="component" value="Unassembled WGS sequence"/>
</dbReference>